<feature type="domain" description="Response regulatory" evidence="5">
    <location>
        <begin position="8"/>
        <end position="124"/>
    </location>
</feature>
<name>A0A7W7S7D1_9ACTN</name>
<dbReference type="PROSITE" id="PS00622">
    <property type="entry name" value="HTH_LUXR_1"/>
    <property type="match status" value="1"/>
</dbReference>
<evidence type="ECO:0000313" key="7">
    <source>
        <dbReference type="Proteomes" id="UP000573327"/>
    </source>
</evidence>
<comment type="caution">
    <text evidence="6">The sequence shown here is derived from an EMBL/GenBank/DDBJ whole genome shotgun (WGS) entry which is preliminary data.</text>
</comment>
<dbReference type="InterPro" id="IPR058245">
    <property type="entry name" value="NreC/VraR/RcsB-like_REC"/>
</dbReference>
<keyword evidence="2 6" id="KW-0238">DNA-binding</keyword>
<dbReference type="SUPFAM" id="SSF52172">
    <property type="entry name" value="CheY-like"/>
    <property type="match status" value="1"/>
</dbReference>
<keyword evidence="1 3" id="KW-0597">Phosphoprotein</keyword>
<dbReference type="InterPro" id="IPR011006">
    <property type="entry name" value="CheY-like_superfamily"/>
</dbReference>
<dbReference type="InterPro" id="IPR016032">
    <property type="entry name" value="Sig_transdc_resp-reg_C-effctor"/>
</dbReference>
<dbReference type="PANTHER" id="PTHR43214:SF43">
    <property type="entry name" value="TWO-COMPONENT RESPONSE REGULATOR"/>
    <property type="match status" value="1"/>
</dbReference>
<dbReference type="CDD" id="cd17535">
    <property type="entry name" value="REC_NarL-like"/>
    <property type="match status" value="1"/>
</dbReference>
<dbReference type="PANTHER" id="PTHR43214">
    <property type="entry name" value="TWO-COMPONENT RESPONSE REGULATOR"/>
    <property type="match status" value="1"/>
</dbReference>
<protein>
    <submittedName>
        <fullName evidence="6">DNA-binding NarL/FixJ family response regulator</fullName>
    </submittedName>
</protein>
<dbReference type="GO" id="GO:0000160">
    <property type="term" value="P:phosphorelay signal transduction system"/>
    <property type="evidence" value="ECO:0007669"/>
    <property type="project" value="InterPro"/>
</dbReference>
<evidence type="ECO:0000259" key="5">
    <source>
        <dbReference type="PROSITE" id="PS50110"/>
    </source>
</evidence>
<evidence type="ECO:0000256" key="3">
    <source>
        <dbReference type="PROSITE-ProRule" id="PRU00169"/>
    </source>
</evidence>
<dbReference type="EMBL" id="JACHJR010000001">
    <property type="protein sequence ID" value="MBB4945204.1"/>
    <property type="molecule type" value="Genomic_DNA"/>
</dbReference>
<dbReference type="Gene3D" id="3.40.50.2300">
    <property type="match status" value="1"/>
</dbReference>
<dbReference type="RefSeq" id="WP_184911550.1">
    <property type="nucleotide sequence ID" value="NZ_JACHJR010000001.1"/>
</dbReference>
<gene>
    <name evidence="6" type="ORF">F4556_000739</name>
</gene>
<accession>A0A7W7S7D1</accession>
<evidence type="ECO:0000313" key="6">
    <source>
        <dbReference type="EMBL" id="MBB4945204.1"/>
    </source>
</evidence>
<dbReference type="AlphaFoldDB" id="A0A7W7S7D1"/>
<dbReference type="Pfam" id="PF00072">
    <property type="entry name" value="Response_reg"/>
    <property type="match status" value="1"/>
</dbReference>
<dbReference type="SMART" id="SM00448">
    <property type="entry name" value="REC"/>
    <property type="match status" value="1"/>
</dbReference>
<dbReference type="PRINTS" id="PR00038">
    <property type="entry name" value="HTHLUXR"/>
</dbReference>
<dbReference type="Pfam" id="PF00196">
    <property type="entry name" value="GerE"/>
    <property type="match status" value="1"/>
</dbReference>
<proteinExistence type="predicted"/>
<feature type="domain" description="HTH luxR-type" evidence="4">
    <location>
        <begin position="151"/>
        <end position="216"/>
    </location>
</feature>
<dbReference type="InterPro" id="IPR000792">
    <property type="entry name" value="Tscrpt_reg_LuxR_C"/>
</dbReference>
<reference evidence="6 7" key="1">
    <citation type="submission" date="2020-08" db="EMBL/GenBank/DDBJ databases">
        <title>Sequencing the genomes of 1000 actinobacteria strains.</title>
        <authorList>
            <person name="Klenk H.-P."/>
        </authorList>
    </citation>
    <scope>NUCLEOTIDE SEQUENCE [LARGE SCALE GENOMIC DNA]</scope>
    <source>
        <strain evidence="6 7">DSM 44786</strain>
    </source>
</reference>
<keyword evidence="7" id="KW-1185">Reference proteome</keyword>
<dbReference type="InterPro" id="IPR001789">
    <property type="entry name" value="Sig_transdc_resp-reg_receiver"/>
</dbReference>
<evidence type="ECO:0000256" key="2">
    <source>
        <dbReference type="ARBA" id="ARBA00023125"/>
    </source>
</evidence>
<dbReference type="SUPFAM" id="SSF46894">
    <property type="entry name" value="C-terminal effector domain of the bipartite response regulators"/>
    <property type="match status" value="1"/>
</dbReference>
<feature type="modified residue" description="4-aspartylphosphate" evidence="3">
    <location>
        <position position="59"/>
    </location>
</feature>
<dbReference type="PROSITE" id="PS50110">
    <property type="entry name" value="RESPONSE_REGULATORY"/>
    <property type="match status" value="1"/>
</dbReference>
<sequence>MSADPQVRVLVVDDQDLVREGIASLLDIQPGISVVGTAADGHQAVDAAVAHRPDVALVDIRMPGLDGIGTVEAITARVPGCRVVMLTTFDDQEYVARALRAGAVGYLLKNLPSAELARAVGLVHAGVAQFDASVISRLATALAAPPPPAPMPPAQQALTARELEVLRLIATGAANREIATRLYVSEGTVKNHISRILGRLNLRDRTQAALYARDHGLLE</sequence>
<dbReference type="SMART" id="SM00421">
    <property type="entry name" value="HTH_LUXR"/>
    <property type="match status" value="1"/>
</dbReference>
<evidence type="ECO:0000256" key="1">
    <source>
        <dbReference type="ARBA" id="ARBA00022553"/>
    </source>
</evidence>
<dbReference type="GO" id="GO:0003677">
    <property type="term" value="F:DNA binding"/>
    <property type="evidence" value="ECO:0007669"/>
    <property type="project" value="UniProtKB-KW"/>
</dbReference>
<organism evidence="6 7">
    <name type="scientific">Kitasatospora gansuensis</name>
    <dbReference type="NCBI Taxonomy" id="258050"/>
    <lineage>
        <taxon>Bacteria</taxon>
        <taxon>Bacillati</taxon>
        <taxon>Actinomycetota</taxon>
        <taxon>Actinomycetes</taxon>
        <taxon>Kitasatosporales</taxon>
        <taxon>Streptomycetaceae</taxon>
        <taxon>Kitasatospora</taxon>
    </lineage>
</organism>
<evidence type="ECO:0000259" key="4">
    <source>
        <dbReference type="PROSITE" id="PS50043"/>
    </source>
</evidence>
<dbReference type="PROSITE" id="PS50043">
    <property type="entry name" value="HTH_LUXR_2"/>
    <property type="match status" value="1"/>
</dbReference>
<dbReference type="CDD" id="cd06170">
    <property type="entry name" value="LuxR_C_like"/>
    <property type="match status" value="1"/>
</dbReference>
<dbReference type="Proteomes" id="UP000573327">
    <property type="component" value="Unassembled WGS sequence"/>
</dbReference>
<dbReference type="InterPro" id="IPR039420">
    <property type="entry name" value="WalR-like"/>
</dbReference>
<dbReference type="GO" id="GO:0006355">
    <property type="term" value="P:regulation of DNA-templated transcription"/>
    <property type="evidence" value="ECO:0007669"/>
    <property type="project" value="InterPro"/>
</dbReference>